<gene>
    <name evidence="2" type="ORF">WJX81_001040</name>
</gene>
<protein>
    <recommendedName>
        <fullName evidence="4">THH1/TOM1/TOM3 domain-containing protein</fullName>
    </recommendedName>
</protein>
<feature type="transmembrane region" description="Helical" evidence="1">
    <location>
        <begin position="254"/>
        <end position="272"/>
    </location>
</feature>
<keyword evidence="1" id="KW-0472">Membrane</keyword>
<dbReference type="EMBL" id="JALJOU010000002">
    <property type="protein sequence ID" value="KAK9845738.1"/>
    <property type="molecule type" value="Genomic_DNA"/>
</dbReference>
<evidence type="ECO:0000313" key="2">
    <source>
        <dbReference type="EMBL" id="KAK9845738.1"/>
    </source>
</evidence>
<feature type="transmembrane region" description="Helical" evidence="1">
    <location>
        <begin position="6"/>
        <end position="30"/>
    </location>
</feature>
<keyword evidence="1" id="KW-1133">Transmembrane helix</keyword>
<sequence>MANPGYIVAACNGQSLAGAAVVAALFFVLMLTALGNLLATRYPLYIVLTASGLLRGLGYAFQAVYITKCASPEGQGGYWGAWLAITNAGFGVAIVAQCLILAAWLSSAGCKLAPSNKKALVLLAQLLILAQLCFGPIAGVIASGLVYGGDDPRLWAAGDRLLHASIYGTFGVVVVYTLLCARVVLHALSAYRRVRSSEAPPQQPPAKGGACAGAQPTRGSLLVGVLLAYALLLLMASCVRVSELYRPLLWHHQLWYPLAALPELLALALLLCRPGLVARIGTADRAPLPIKAEDVELGGSASAEATGPAQTGLGKA</sequence>
<feature type="transmembrane region" description="Helical" evidence="1">
    <location>
        <begin position="81"/>
        <end position="107"/>
    </location>
</feature>
<feature type="transmembrane region" description="Helical" evidence="1">
    <location>
        <begin position="221"/>
        <end position="242"/>
    </location>
</feature>
<dbReference type="Proteomes" id="UP001445335">
    <property type="component" value="Unassembled WGS sequence"/>
</dbReference>
<accession>A0AAW1SJM0</accession>
<reference evidence="2 3" key="1">
    <citation type="journal article" date="2024" name="Nat. Commun.">
        <title>Phylogenomics reveals the evolutionary origins of lichenization in chlorophyte algae.</title>
        <authorList>
            <person name="Puginier C."/>
            <person name="Libourel C."/>
            <person name="Otte J."/>
            <person name="Skaloud P."/>
            <person name="Haon M."/>
            <person name="Grisel S."/>
            <person name="Petersen M."/>
            <person name="Berrin J.G."/>
            <person name="Delaux P.M."/>
            <person name="Dal Grande F."/>
            <person name="Keller J."/>
        </authorList>
    </citation>
    <scope>NUCLEOTIDE SEQUENCE [LARGE SCALE GENOMIC DNA]</scope>
    <source>
        <strain evidence="2 3">SAG 245.80</strain>
    </source>
</reference>
<feature type="transmembrane region" description="Helical" evidence="1">
    <location>
        <begin position="119"/>
        <end position="146"/>
    </location>
</feature>
<proteinExistence type="predicted"/>
<evidence type="ECO:0000256" key="1">
    <source>
        <dbReference type="SAM" id="Phobius"/>
    </source>
</evidence>
<organism evidence="2 3">
    <name type="scientific">Elliptochloris bilobata</name>
    <dbReference type="NCBI Taxonomy" id="381761"/>
    <lineage>
        <taxon>Eukaryota</taxon>
        <taxon>Viridiplantae</taxon>
        <taxon>Chlorophyta</taxon>
        <taxon>core chlorophytes</taxon>
        <taxon>Trebouxiophyceae</taxon>
        <taxon>Trebouxiophyceae incertae sedis</taxon>
        <taxon>Elliptochloris clade</taxon>
        <taxon>Elliptochloris</taxon>
    </lineage>
</organism>
<keyword evidence="1" id="KW-0812">Transmembrane</keyword>
<name>A0AAW1SJM0_9CHLO</name>
<keyword evidence="3" id="KW-1185">Reference proteome</keyword>
<evidence type="ECO:0000313" key="3">
    <source>
        <dbReference type="Proteomes" id="UP001445335"/>
    </source>
</evidence>
<comment type="caution">
    <text evidence="2">The sequence shown here is derived from an EMBL/GenBank/DDBJ whole genome shotgun (WGS) entry which is preliminary data.</text>
</comment>
<dbReference type="AlphaFoldDB" id="A0AAW1SJM0"/>
<feature type="transmembrane region" description="Helical" evidence="1">
    <location>
        <begin position="166"/>
        <end position="185"/>
    </location>
</feature>
<feature type="transmembrane region" description="Helical" evidence="1">
    <location>
        <begin position="42"/>
        <end position="61"/>
    </location>
</feature>
<evidence type="ECO:0008006" key="4">
    <source>
        <dbReference type="Google" id="ProtNLM"/>
    </source>
</evidence>